<protein>
    <submittedName>
        <fullName evidence="1">Uncharacterized protein</fullName>
    </submittedName>
</protein>
<comment type="caution">
    <text evidence="1">The sequence shown here is derived from an EMBL/GenBank/DDBJ whole genome shotgun (WGS) entry which is preliminary data.</text>
</comment>
<dbReference type="AlphaFoldDB" id="A0A918TZC5"/>
<gene>
    <name evidence="1" type="ORF">GCM10007100_39900</name>
</gene>
<dbReference type="EMBL" id="BMXI01000027">
    <property type="protein sequence ID" value="GHC67785.1"/>
    <property type="molecule type" value="Genomic_DNA"/>
</dbReference>
<reference evidence="1" key="2">
    <citation type="submission" date="2020-09" db="EMBL/GenBank/DDBJ databases">
        <authorList>
            <person name="Sun Q."/>
            <person name="Kim S."/>
        </authorList>
    </citation>
    <scope>NUCLEOTIDE SEQUENCE</scope>
    <source>
        <strain evidence="1">KCTC 12988</strain>
    </source>
</reference>
<evidence type="ECO:0000313" key="2">
    <source>
        <dbReference type="Proteomes" id="UP000644507"/>
    </source>
</evidence>
<proteinExistence type="predicted"/>
<dbReference type="Proteomes" id="UP000644507">
    <property type="component" value="Unassembled WGS sequence"/>
</dbReference>
<name>A0A918TZC5_9BACT</name>
<evidence type="ECO:0000313" key="1">
    <source>
        <dbReference type="EMBL" id="GHC67785.1"/>
    </source>
</evidence>
<keyword evidence="2" id="KW-1185">Reference proteome</keyword>
<organism evidence="1 2">
    <name type="scientific">Roseibacillus persicicus</name>
    <dbReference type="NCBI Taxonomy" id="454148"/>
    <lineage>
        <taxon>Bacteria</taxon>
        <taxon>Pseudomonadati</taxon>
        <taxon>Verrucomicrobiota</taxon>
        <taxon>Verrucomicrobiia</taxon>
        <taxon>Verrucomicrobiales</taxon>
        <taxon>Verrucomicrobiaceae</taxon>
        <taxon>Roseibacillus</taxon>
    </lineage>
</organism>
<reference evidence="1" key="1">
    <citation type="journal article" date="2014" name="Int. J. Syst. Evol. Microbiol.">
        <title>Complete genome sequence of Corynebacterium casei LMG S-19264T (=DSM 44701T), isolated from a smear-ripened cheese.</title>
        <authorList>
            <consortium name="US DOE Joint Genome Institute (JGI-PGF)"/>
            <person name="Walter F."/>
            <person name="Albersmeier A."/>
            <person name="Kalinowski J."/>
            <person name="Ruckert C."/>
        </authorList>
    </citation>
    <scope>NUCLEOTIDE SEQUENCE</scope>
    <source>
        <strain evidence="1">KCTC 12988</strain>
    </source>
</reference>
<sequence length="137" mass="15727">MREFPNGPTNAVGRYPLEEAGHFLLITENNGRPFFRFELGSERFPEALLVTSEGLGADLTQDWWIYSLDGLLWIFNGTDWIHTVKTGPGYFSNDSAASAKFPEEITELLPDAMTVITPGREVFRDPHRRRHRHTFPY</sequence>
<accession>A0A918TZC5</accession>